<accession>A0A1N6F544</accession>
<dbReference type="Proteomes" id="UP000184932">
    <property type="component" value="Unassembled WGS sequence"/>
</dbReference>
<proteinExistence type="predicted"/>
<evidence type="ECO:0000259" key="1">
    <source>
        <dbReference type="Pfam" id="PF04993"/>
    </source>
</evidence>
<name>A0A1N6F544_9RHOB</name>
<dbReference type="InterPro" id="IPR007076">
    <property type="entry name" value="TfoX_N"/>
</dbReference>
<protein>
    <submittedName>
        <fullName evidence="2">TfoX N-terminal domain-containing protein</fullName>
    </submittedName>
</protein>
<gene>
    <name evidence="2" type="ORF">SAMN05444002_1381</name>
</gene>
<dbReference type="STRING" id="1217970.SAMN05444002_1381"/>
<evidence type="ECO:0000313" key="2">
    <source>
        <dbReference type="EMBL" id="SIN90380.1"/>
    </source>
</evidence>
<feature type="domain" description="TfoX N-terminal" evidence="1">
    <location>
        <begin position="13"/>
        <end position="101"/>
    </location>
</feature>
<evidence type="ECO:0000313" key="3">
    <source>
        <dbReference type="Proteomes" id="UP000184932"/>
    </source>
</evidence>
<reference evidence="3" key="1">
    <citation type="submission" date="2016-11" db="EMBL/GenBank/DDBJ databases">
        <authorList>
            <person name="Varghese N."/>
            <person name="Submissions S."/>
        </authorList>
    </citation>
    <scope>NUCLEOTIDE SEQUENCE [LARGE SCALE GENOMIC DNA]</scope>
    <source>
        <strain evidence="3">DSM 29440</strain>
    </source>
</reference>
<dbReference type="OrthoDB" id="214902at2"/>
<dbReference type="AlphaFoldDB" id="A0A1N6F544"/>
<dbReference type="RefSeq" id="WP_074255459.1">
    <property type="nucleotide sequence ID" value="NZ_FSRL01000001.1"/>
</dbReference>
<keyword evidence="3" id="KW-1185">Reference proteome</keyword>
<dbReference type="Pfam" id="PF04993">
    <property type="entry name" value="TfoX_N"/>
    <property type="match status" value="1"/>
</dbReference>
<dbReference type="Gene3D" id="3.30.1460.30">
    <property type="entry name" value="YgaC/TfoX-N like chaperone"/>
    <property type="match status" value="1"/>
</dbReference>
<dbReference type="EMBL" id="FSRL01000001">
    <property type="protein sequence ID" value="SIN90380.1"/>
    <property type="molecule type" value="Genomic_DNA"/>
</dbReference>
<organism evidence="2 3">
    <name type="scientific">Vannielia litorea</name>
    <dbReference type="NCBI Taxonomy" id="1217970"/>
    <lineage>
        <taxon>Bacteria</taxon>
        <taxon>Pseudomonadati</taxon>
        <taxon>Pseudomonadota</taxon>
        <taxon>Alphaproteobacteria</taxon>
        <taxon>Rhodobacterales</taxon>
        <taxon>Paracoccaceae</taxon>
        <taxon>Vannielia</taxon>
    </lineage>
</organism>
<sequence length="110" mass="11811">MAYDEGIAEQLREALAEVAEVEERRMFGGLCFLVRGNMICGASGWSDTMFRVGKAAEAAALEVPGTRVMEMGGRRMGGFIRADESAMGDDAARARLMGMALAYVQSLPAK</sequence>
<dbReference type="SUPFAM" id="SSF159894">
    <property type="entry name" value="YgaC/TfoX-N like"/>
    <property type="match status" value="1"/>
</dbReference>